<reference evidence="4" key="2">
    <citation type="submission" date="2023-06" db="EMBL/GenBank/DDBJ databases">
        <authorList>
            <person name="Ma L."/>
            <person name="Liu K.-W."/>
            <person name="Li Z."/>
            <person name="Hsiao Y.-Y."/>
            <person name="Qi Y."/>
            <person name="Fu T."/>
            <person name="Tang G."/>
            <person name="Zhang D."/>
            <person name="Sun W.-H."/>
            <person name="Liu D.-K."/>
            <person name="Li Y."/>
            <person name="Chen G.-Z."/>
            <person name="Liu X.-D."/>
            <person name="Liao X.-Y."/>
            <person name="Jiang Y.-T."/>
            <person name="Yu X."/>
            <person name="Hao Y."/>
            <person name="Huang J."/>
            <person name="Zhao X.-W."/>
            <person name="Ke S."/>
            <person name="Chen Y.-Y."/>
            <person name="Wu W.-L."/>
            <person name="Hsu J.-L."/>
            <person name="Lin Y.-F."/>
            <person name="Huang M.-D."/>
            <person name="Li C.-Y."/>
            <person name="Huang L."/>
            <person name="Wang Z.-W."/>
            <person name="Zhao X."/>
            <person name="Zhong W.-Y."/>
            <person name="Peng D.-H."/>
            <person name="Ahmad S."/>
            <person name="Lan S."/>
            <person name="Zhang J.-S."/>
            <person name="Tsai W.-C."/>
            <person name="Van De Peer Y."/>
            <person name="Liu Z.-J."/>
        </authorList>
    </citation>
    <scope>NUCLEOTIDE SEQUENCE</scope>
    <source>
        <strain evidence="4">CP</strain>
        <tissue evidence="4">Leaves</tissue>
    </source>
</reference>
<keyword evidence="5" id="KW-1185">Reference proteome</keyword>
<dbReference type="EMBL" id="JAUJYO010000008">
    <property type="protein sequence ID" value="KAK1310971.1"/>
    <property type="molecule type" value="Genomic_DNA"/>
</dbReference>
<keyword evidence="2" id="KW-0472">Membrane</keyword>
<dbReference type="PANTHER" id="PTHR33646:SF6">
    <property type="entry name" value="TRANSMEMBRANE PROTEIN"/>
    <property type="match status" value="1"/>
</dbReference>
<feature type="region of interest" description="Disordered" evidence="1">
    <location>
        <begin position="47"/>
        <end position="71"/>
    </location>
</feature>
<dbReference type="InterPro" id="IPR045883">
    <property type="entry name" value="At4g13530-like"/>
</dbReference>
<keyword evidence="2" id="KW-1133">Transmembrane helix</keyword>
<dbReference type="Proteomes" id="UP001180020">
    <property type="component" value="Unassembled WGS sequence"/>
</dbReference>
<keyword evidence="2" id="KW-0812">Transmembrane</keyword>
<feature type="region of interest" description="Disordered" evidence="1">
    <location>
        <begin position="105"/>
        <end position="137"/>
    </location>
</feature>
<dbReference type="AlphaFoldDB" id="A0AAV9EBL7"/>
<evidence type="ECO:0000259" key="3">
    <source>
        <dbReference type="Pfam" id="PF20705"/>
    </source>
</evidence>
<evidence type="ECO:0000256" key="2">
    <source>
        <dbReference type="SAM" id="Phobius"/>
    </source>
</evidence>
<dbReference type="PANTHER" id="PTHR33646">
    <property type="entry name" value="GB|AAF00631.1"/>
    <property type="match status" value="1"/>
</dbReference>
<evidence type="ECO:0000313" key="4">
    <source>
        <dbReference type="EMBL" id="KAK1310971.1"/>
    </source>
</evidence>
<feature type="domain" description="DUF6821" evidence="3">
    <location>
        <begin position="153"/>
        <end position="233"/>
    </location>
</feature>
<comment type="caution">
    <text evidence="4">The sequence shown here is derived from an EMBL/GenBank/DDBJ whole genome shotgun (WGS) entry which is preliminary data.</text>
</comment>
<evidence type="ECO:0000313" key="5">
    <source>
        <dbReference type="Proteomes" id="UP001180020"/>
    </source>
</evidence>
<reference evidence="4" key="1">
    <citation type="journal article" date="2023" name="Nat. Commun.">
        <title>Diploid and tetraploid genomes of Acorus and the evolution of monocots.</title>
        <authorList>
            <person name="Ma L."/>
            <person name="Liu K.W."/>
            <person name="Li Z."/>
            <person name="Hsiao Y.Y."/>
            <person name="Qi Y."/>
            <person name="Fu T."/>
            <person name="Tang G.D."/>
            <person name="Zhang D."/>
            <person name="Sun W.H."/>
            <person name="Liu D.K."/>
            <person name="Li Y."/>
            <person name="Chen G.Z."/>
            <person name="Liu X.D."/>
            <person name="Liao X.Y."/>
            <person name="Jiang Y.T."/>
            <person name="Yu X."/>
            <person name="Hao Y."/>
            <person name="Huang J."/>
            <person name="Zhao X.W."/>
            <person name="Ke S."/>
            <person name="Chen Y.Y."/>
            <person name="Wu W.L."/>
            <person name="Hsu J.L."/>
            <person name="Lin Y.F."/>
            <person name="Huang M.D."/>
            <person name="Li C.Y."/>
            <person name="Huang L."/>
            <person name="Wang Z.W."/>
            <person name="Zhao X."/>
            <person name="Zhong W.Y."/>
            <person name="Peng D.H."/>
            <person name="Ahmad S."/>
            <person name="Lan S."/>
            <person name="Zhang J.S."/>
            <person name="Tsai W.C."/>
            <person name="Van de Peer Y."/>
            <person name="Liu Z.J."/>
        </authorList>
    </citation>
    <scope>NUCLEOTIDE SEQUENCE</scope>
    <source>
        <strain evidence="4">CP</strain>
    </source>
</reference>
<dbReference type="Pfam" id="PF20705">
    <property type="entry name" value="DUF6821"/>
    <property type="match status" value="1"/>
</dbReference>
<feature type="transmembrane region" description="Helical" evidence="2">
    <location>
        <begin position="166"/>
        <end position="186"/>
    </location>
</feature>
<proteinExistence type="predicted"/>
<accession>A0AAV9EBL7</accession>
<gene>
    <name evidence="4" type="ORF">QJS10_CPA08g00882</name>
</gene>
<dbReference type="InterPro" id="IPR049224">
    <property type="entry name" value="DUF6821"/>
</dbReference>
<sequence>MEEEDWEVLETPSLPSNLKPTATEHSLFDYIDGAICPDYFALDAKYPPPQPEVVDEADSDNPSWIDPNSDFNRGGSDKGVLGFWSDSSGHNDVVIGSTVSEVSGEVYSDSGRDDAEEDVKTDVGSEAEEPGAVAEAGGEGKKRGVVVWWKVPFEMMKLFAFRVKPVWSFSVAVAIIGLVVMGRRLYDMKRKSRSVALKVTVDDKKVSQFMVRAARLNDAFSVVRRVPIVRAQLPPAVTPWPVMSMR</sequence>
<name>A0AAV9EBL7_ACOCL</name>
<organism evidence="4 5">
    <name type="scientific">Acorus calamus</name>
    <name type="common">Sweet flag</name>
    <dbReference type="NCBI Taxonomy" id="4465"/>
    <lineage>
        <taxon>Eukaryota</taxon>
        <taxon>Viridiplantae</taxon>
        <taxon>Streptophyta</taxon>
        <taxon>Embryophyta</taxon>
        <taxon>Tracheophyta</taxon>
        <taxon>Spermatophyta</taxon>
        <taxon>Magnoliopsida</taxon>
        <taxon>Liliopsida</taxon>
        <taxon>Acoraceae</taxon>
        <taxon>Acorus</taxon>
    </lineage>
</organism>
<evidence type="ECO:0000256" key="1">
    <source>
        <dbReference type="SAM" id="MobiDB-lite"/>
    </source>
</evidence>
<protein>
    <recommendedName>
        <fullName evidence="3">DUF6821 domain-containing protein</fullName>
    </recommendedName>
</protein>
<feature type="compositionally biased region" description="Basic and acidic residues" evidence="1">
    <location>
        <begin position="110"/>
        <end position="123"/>
    </location>
</feature>